<sequence length="321" mass="35886">GPRNRRPPVSHNDYVSGSELDSDDLHNLATYTSAEDPKTYAEAEKQDVCRTAMDHVIIIPTKASADLSENVQQDINIVKQLWGDEKEDGIEDNERGYTLVTHRKGRKPKLQVAKPVDHNTHDKDFVFIAEPKIQFEKIHPSFWNNLNLKSIGFNVSNKPSLWCLCSNNCSPTLVASTSQFCAFQVHIGSNVVYIAAVYASTSYIIRRNMWKDLNNLLLSNPGAWVILGDFNAILGSHEKRGGSAPCRISCEDFSAWTDSSSLSHIPTRGVAYTWTNGRLGSAHTEERLDRALANADTFLNWSSIACCTLPRDHSDHYPLLL</sequence>
<feature type="non-terminal residue" evidence="2">
    <location>
        <position position="1"/>
    </location>
</feature>
<comment type="caution">
    <text evidence="2">The sequence shown here is derived from an EMBL/GenBank/DDBJ whole genome shotgun (WGS) entry which is preliminary data.</text>
</comment>
<dbReference type="PANTHER" id="PTHR33710">
    <property type="entry name" value="BNAC02G09200D PROTEIN"/>
    <property type="match status" value="1"/>
</dbReference>
<dbReference type="Proteomes" id="UP000236291">
    <property type="component" value="Unassembled WGS sequence"/>
</dbReference>
<dbReference type="InterPro" id="IPR036691">
    <property type="entry name" value="Endo/exonu/phosph_ase_sf"/>
</dbReference>
<dbReference type="STRING" id="57577.A0A2K3JPU9"/>
<feature type="non-terminal residue" evidence="2">
    <location>
        <position position="321"/>
    </location>
</feature>
<dbReference type="Gene3D" id="3.60.10.10">
    <property type="entry name" value="Endonuclease/exonuclease/phosphatase"/>
    <property type="match status" value="1"/>
</dbReference>
<dbReference type="AlphaFoldDB" id="A0A2K3JPU9"/>
<organism evidence="2 3">
    <name type="scientific">Trifolium pratense</name>
    <name type="common">Red clover</name>
    <dbReference type="NCBI Taxonomy" id="57577"/>
    <lineage>
        <taxon>Eukaryota</taxon>
        <taxon>Viridiplantae</taxon>
        <taxon>Streptophyta</taxon>
        <taxon>Embryophyta</taxon>
        <taxon>Tracheophyta</taxon>
        <taxon>Spermatophyta</taxon>
        <taxon>Magnoliopsida</taxon>
        <taxon>eudicotyledons</taxon>
        <taxon>Gunneridae</taxon>
        <taxon>Pentapetalae</taxon>
        <taxon>rosids</taxon>
        <taxon>fabids</taxon>
        <taxon>Fabales</taxon>
        <taxon>Fabaceae</taxon>
        <taxon>Papilionoideae</taxon>
        <taxon>50 kb inversion clade</taxon>
        <taxon>NPAAA clade</taxon>
        <taxon>Hologalegina</taxon>
        <taxon>IRL clade</taxon>
        <taxon>Trifolieae</taxon>
        <taxon>Trifolium</taxon>
    </lineage>
</organism>
<evidence type="ECO:0008006" key="4">
    <source>
        <dbReference type="Google" id="ProtNLM"/>
    </source>
</evidence>
<dbReference type="EMBL" id="ASHM01073794">
    <property type="protein sequence ID" value="PNX56057.1"/>
    <property type="molecule type" value="Genomic_DNA"/>
</dbReference>
<protein>
    <recommendedName>
        <fullName evidence="4">Endonuclease/exonuclease/phosphatase family protein</fullName>
    </recommendedName>
</protein>
<reference evidence="2 3" key="2">
    <citation type="journal article" date="2017" name="Front. Plant Sci.">
        <title>Gene Classification and Mining of Molecular Markers Useful in Red Clover (Trifolium pratense) Breeding.</title>
        <authorList>
            <person name="Istvanek J."/>
            <person name="Dluhosova J."/>
            <person name="Dluhos P."/>
            <person name="Patkova L."/>
            <person name="Nedelnik J."/>
            <person name="Repkova J."/>
        </authorList>
    </citation>
    <scope>NUCLEOTIDE SEQUENCE [LARGE SCALE GENOMIC DNA]</scope>
    <source>
        <strain evidence="3">cv. Tatra</strain>
        <tissue evidence="2">Young leaves</tissue>
    </source>
</reference>
<proteinExistence type="predicted"/>
<dbReference type="SUPFAM" id="SSF56219">
    <property type="entry name" value="DNase I-like"/>
    <property type="match status" value="1"/>
</dbReference>
<feature type="region of interest" description="Disordered" evidence="1">
    <location>
        <begin position="1"/>
        <end position="23"/>
    </location>
</feature>
<gene>
    <name evidence="2" type="ORF">L195_g049682</name>
</gene>
<dbReference type="PANTHER" id="PTHR33710:SF77">
    <property type="entry name" value="DNASE I-LIKE SUPERFAMILY PROTEIN"/>
    <property type="match status" value="1"/>
</dbReference>
<reference evidence="2 3" key="1">
    <citation type="journal article" date="2014" name="Am. J. Bot.">
        <title>Genome assembly and annotation for red clover (Trifolium pratense; Fabaceae).</title>
        <authorList>
            <person name="Istvanek J."/>
            <person name="Jaros M."/>
            <person name="Krenek A."/>
            <person name="Repkova J."/>
        </authorList>
    </citation>
    <scope>NUCLEOTIDE SEQUENCE [LARGE SCALE GENOMIC DNA]</scope>
    <source>
        <strain evidence="3">cv. Tatra</strain>
        <tissue evidence="2">Young leaves</tissue>
    </source>
</reference>
<evidence type="ECO:0000313" key="3">
    <source>
        <dbReference type="Proteomes" id="UP000236291"/>
    </source>
</evidence>
<evidence type="ECO:0000256" key="1">
    <source>
        <dbReference type="SAM" id="MobiDB-lite"/>
    </source>
</evidence>
<accession>A0A2K3JPU9</accession>
<name>A0A2K3JPU9_TRIPR</name>
<evidence type="ECO:0000313" key="2">
    <source>
        <dbReference type="EMBL" id="PNX56057.1"/>
    </source>
</evidence>